<dbReference type="EMBL" id="SNXZ01000007">
    <property type="protein sequence ID" value="TDP92861.1"/>
    <property type="molecule type" value="Genomic_DNA"/>
</dbReference>
<keyword evidence="1" id="KW-0001">2Fe-2S</keyword>
<keyword evidence="3" id="KW-0560">Oxidoreductase</keyword>
<dbReference type="PROSITE" id="PS51296">
    <property type="entry name" value="RIESKE"/>
    <property type="match status" value="1"/>
</dbReference>
<dbReference type="Proteomes" id="UP000295444">
    <property type="component" value="Unassembled WGS sequence"/>
</dbReference>
<reference evidence="7 8" key="1">
    <citation type="submission" date="2019-03" db="EMBL/GenBank/DDBJ databases">
        <title>Genomic Encyclopedia of Type Strains, Phase IV (KMG-IV): sequencing the most valuable type-strain genomes for metagenomic binning, comparative biology and taxonomic classification.</title>
        <authorList>
            <person name="Goeker M."/>
        </authorList>
    </citation>
    <scope>NUCLEOTIDE SEQUENCE [LARGE SCALE GENOMIC DNA]</scope>
    <source>
        <strain evidence="7 8">DSM 45361</strain>
    </source>
</reference>
<accession>A0A4R6S057</accession>
<dbReference type="Gene3D" id="2.102.10.10">
    <property type="entry name" value="Rieske [2Fe-2S] iron-sulphur domain"/>
    <property type="match status" value="1"/>
</dbReference>
<protein>
    <submittedName>
        <fullName evidence="7">Rieske-like 2Fe-2S protein</fullName>
    </submittedName>
</protein>
<keyword evidence="5" id="KW-0411">Iron-sulfur</keyword>
<evidence type="ECO:0000256" key="5">
    <source>
        <dbReference type="ARBA" id="ARBA00023014"/>
    </source>
</evidence>
<feature type="domain" description="Rieske" evidence="6">
    <location>
        <begin position="4"/>
        <end position="87"/>
    </location>
</feature>
<gene>
    <name evidence="7" type="ORF">EV186_10776</name>
</gene>
<dbReference type="PANTHER" id="PTHR21266">
    <property type="entry name" value="IRON-SULFUR DOMAIN CONTAINING PROTEIN"/>
    <property type="match status" value="1"/>
</dbReference>
<dbReference type="InterPro" id="IPR050584">
    <property type="entry name" value="Cholesterol_7-desaturase"/>
</dbReference>
<evidence type="ECO:0000313" key="7">
    <source>
        <dbReference type="EMBL" id="TDP92861.1"/>
    </source>
</evidence>
<dbReference type="InterPro" id="IPR017941">
    <property type="entry name" value="Rieske_2Fe-2S"/>
</dbReference>
<evidence type="ECO:0000256" key="4">
    <source>
        <dbReference type="ARBA" id="ARBA00023004"/>
    </source>
</evidence>
<sequence>MSRSIRVELNWPQENTVIVGDRHFFAYDRSGAVHVIASRCAHRGGPLHLGRIEDGKLRCPWHGNTFRVDRLCARGVAVVQRGSKVIAYLPVTDPDADESPAVVHSIVLAE</sequence>
<dbReference type="AlphaFoldDB" id="A0A4R6S057"/>
<dbReference type="GO" id="GO:0016705">
    <property type="term" value="F:oxidoreductase activity, acting on paired donors, with incorporation or reduction of molecular oxygen"/>
    <property type="evidence" value="ECO:0007669"/>
    <property type="project" value="UniProtKB-ARBA"/>
</dbReference>
<evidence type="ECO:0000256" key="3">
    <source>
        <dbReference type="ARBA" id="ARBA00023002"/>
    </source>
</evidence>
<dbReference type="GO" id="GO:0004497">
    <property type="term" value="F:monooxygenase activity"/>
    <property type="evidence" value="ECO:0007669"/>
    <property type="project" value="UniProtKB-ARBA"/>
</dbReference>
<keyword evidence="4" id="KW-0408">Iron</keyword>
<evidence type="ECO:0000256" key="1">
    <source>
        <dbReference type="ARBA" id="ARBA00022714"/>
    </source>
</evidence>
<dbReference type="RefSeq" id="WP_133853211.1">
    <property type="nucleotide sequence ID" value="NZ_SNXZ01000007.1"/>
</dbReference>
<dbReference type="OrthoDB" id="9767869at2"/>
<keyword evidence="2" id="KW-0479">Metal-binding</keyword>
<dbReference type="SUPFAM" id="SSF50022">
    <property type="entry name" value="ISP domain"/>
    <property type="match status" value="1"/>
</dbReference>
<dbReference type="InterPro" id="IPR036922">
    <property type="entry name" value="Rieske_2Fe-2S_sf"/>
</dbReference>
<evidence type="ECO:0000313" key="8">
    <source>
        <dbReference type="Proteomes" id="UP000295444"/>
    </source>
</evidence>
<dbReference type="GO" id="GO:0046872">
    <property type="term" value="F:metal ion binding"/>
    <property type="evidence" value="ECO:0007669"/>
    <property type="project" value="UniProtKB-KW"/>
</dbReference>
<organism evidence="7 8">
    <name type="scientific">Labedaea rhizosphaerae</name>
    <dbReference type="NCBI Taxonomy" id="598644"/>
    <lineage>
        <taxon>Bacteria</taxon>
        <taxon>Bacillati</taxon>
        <taxon>Actinomycetota</taxon>
        <taxon>Actinomycetes</taxon>
        <taxon>Pseudonocardiales</taxon>
        <taxon>Pseudonocardiaceae</taxon>
        <taxon>Labedaea</taxon>
    </lineage>
</organism>
<comment type="caution">
    <text evidence="7">The sequence shown here is derived from an EMBL/GenBank/DDBJ whole genome shotgun (WGS) entry which is preliminary data.</text>
</comment>
<evidence type="ECO:0000259" key="6">
    <source>
        <dbReference type="PROSITE" id="PS51296"/>
    </source>
</evidence>
<dbReference type="GO" id="GO:0051537">
    <property type="term" value="F:2 iron, 2 sulfur cluster binding"/>
    <property type="evidence" value="ECO:0007669"/>
    <property type="project" value="UniProtKB-KW"/>
</dbReference>
<name>A0A4R6S057_LABRH</name>
<dbReference type="PANTHER" id="PTHR21266:SF60">
    <property type="entry name" value="3-KETOSTEROID-9-ALPHA-MONOOXYGENASE, OXYGENASE COMPONENT"/>
    <property type="match status" value="1"/>
</dbReference>
<keyword evidence="8" id="KW-1185">Reference proteome</keyword>
<proteinExistence type="predicted"/>
<evidence type="ECO:0000256" key="2">
    <source>
        <dbReference type="ARBA" id="ARBA00022723"/>
    </source>
</evidence>
<dbReference type="Pfam" id="PF00355">
    <property type="entry name" value="Rieske"/>
    <property type="match status" value="1"/>
</dbReference>